<sequence length="290" mass="31078">MKAAFLAFSILLYCFLVIGALEQQSEGQTDGEAPAQTAPETIPDPGEPRSLANDIVDNTSVAKENQVVKANKTGGSTAKSANETTQHSGEAAQNTQALKEDKNASATVIDLNNKNRTIEDVLKGPTTPPGNNSGKSIAGKDGHTDAEPENEPKPGGSTENQHASDANGEENPDEGKSELETEAEIEMKGDGTSKIGSESSEDGIENPKEVQTRNGASEVKILYNPSGIQEDGEESSHFFAYLVSAAVLVAVLYITYHNKRKIIAFVLEGKRSRSTRRPKSTDYQKLEQQM</sequence>
<evidence type="ECO:0000256" key="1">
    <source>
        <dbReference type="SAM" id="MobiDB-lite"/>
    </source>
</evidence>
<dbReference type="EMBL" id="CAJRST010011112">
    <property type="protein sequence ID" value="CAG5921944.1"/>
    <property type="molecule type" value="Genomic_DNA"/>
</dbReference>
<proteinExistence type="predicted"/>
<dbReference type="OrthoDB" id="5846619at2759"/>
<dbReference type="PANTHER" id="PTHR16502">
    <property type="entry name" value="KERATINOCYTE-ASSOCIATED TRANSMEMBRANE PROTEIN 2"/>
    <property type="match status" value="1"/>
</dbReference>
<dbReference type="AlphaFoldDB" id="A0A8S4B367"/>
<dbReference type="InterPro" id="IPR037645">
    <property type="entry name" value="KCT2"/>
</dbReference>
<keyword evidence="2" id="KW-0812">Transmembrane</keyword>
<feature type="compositionally biased region" description="Polar residues" evidence="1">
    <location>
        <begin position="104"/>
        <end position="115"/>
    </location>
</feature>
<feature type="region of interest" description="Disordered" evidence="1">
    <location>
        <begin position="66"/>
        <end position="217"/>
    </location>
</feature>
<feature type="chain" id="PRO_5035817107" evidence="3">
    <location>
        <begin position="28"/>
        <end position="290"/>
    </location>
</feature>
<keyword evidence="2" id="KW-0472">Membrane</keyword>
<protein>
    <submittedName>
        <fullName evidence="4">(Atlantic silverside) hypothetical protein</fullName>
    </submittedName>
</protein>
<keyword evidence="3" id="KW-0732">Signal</keyword>
<feature type="transmembrane region" description="Helical" evidence="2">
    <location>
        <begin position="238"/>
        <end position="256"/>
    </location>
</feature>
<gene>
    <name evidence="4" type="ORF">MMEN_LOCUS10440</name>
</gene>
<evidence type="ECO:0000313" key="4">
    <source>
        <dbReference type="EMBL" id="CAG5921944.1"/>
    </source>
</evidence>
<evidence type="ECO:0000256" key="3">
    <source>
        <dbReference type="SAM" id="SignalP"/>
    </source>
</evidence>
<feature type="compositionally biased region" description="Polar residues" evidence="1">
    <location>
        <begin position="73"/>
        <end position="97"/>
    </location>
</feature>
<comment type="caution">
    <text evidence="4">The sequence shown here is derived from an EMBL/GenBank/DDBJ whole genome shotgun (WGS) entry which is preliminary data.</text>
</comment>
<organism evidence="4 5">
    <name type="scientific">Menidia menidia</name>
    <name type="common">Atlantic silverside</name>
    <dbReference type="NCBI Taxonomy" id="238744"/>
    <lineage>
        <taxon>Eukaryota</taxon>
        <taxon>Metazoa</taxon>
        <taxon>Chordata</taxon>
        <taxon>Craniata</taxon>
        <taxon>Vertebrata</taxon>
        <taxon>Euteleostomi</taxon>
        <taxon>Actinopterygii</taxon>
        <taxon>Neopterygii</taxon>
        <taxon>Teleostei</taxon>
        <taxon>Neoteleostei</taxon>
        <taxon>Acanthomorphata</taxon>
        <taxon>Ovalentaria</taxon>
        <taxon>Atherinomorphae</taxon>
        <taxon>Atheriniformes</taxon>
        <taxon>Atherinopsidae</taxon>
        <taxon>Menidiinae</taxon>
        <taxon>Menidia</taxon>
    </lineage>
</organism>
<feature type="signal peptide" evidence="3">
    <location>
        <begin position="1"/>
        <end position="27"/>
    </location>
</feature>
<accession>A0A8S4B367</accession>
<dbReference type="PANTHER" id="PTHR16502:SF0">
    <property type="entry name" value="KERATINOCYTE-ASSOCIATED TRANSMEMBRANE PROTEIN 2"/>
    <property type="match status" value="1"/>
</dbReference>
<keyword evidence="2" id="KW-1133">Transmembrane helix</keyword>
<feature type="compositionally biased region" description="Basic and acidic residues" evidence="1">
    <location>
        <begin position="173"/>
        <end position="191"/>
    </location>
</feature>
<feature type="region of interest" description="Disordered" evidence="1">
    <location>
        <begin position="27"/>
        <end position="49"/>
    </location>
</feature>
<reference evidence="4" key="1">
    <citation type="submission" date="2021-05" db="EMBL/GenBank/DDBJ databases">
        <authorList>
            <person name="Tigano A."/>
        </authorList>
    </citation>
    <scope>NUCLEOTIDE SEQUENCE</scope>
</reference>
<dbReference type="Pfam" id="PF17818">
    <property type="entry name" value="KCT2"/>
    <property type="match status" value="1"/>
</dbReference>
<name>A0A8S4B367_9TELE</name>
<dbReference type="Proteomes" id="UP000677803">
    <property type="component" value="Unassembled WGS sequence"/>
</dbReference>
<keyword evidence="5" id="KW-1185">Reference proteome</keyword>
<evidence type="ECO:0000313" key="5">
    <source>
        <dbReference type="Proteomes" id="UP000677803"/>
    </source>
</evidence>
<evidence type="ECO:0000256" key="2">
    <source>
        <dbReference type="SAM" id="Phobius"/>
    </source>
</evidence>
<feature type="compositionally biased region" description="Basic and acidic residues" evidence="1">
    <location>
        <begin position="138"/>
        <end position="152"/>
    </location>
</feature>